<sequence>MPTDGSTSDISHQGTASASDEPTSHVLDNTFSTTGTLHTSLGTLSSVATSVATSFESITTETVKEEASSDSYHTGRSVATSQYDTSTGTDYFRETSNNLGTFVTLHQSIGTTGLVNTYSPKPFLASSDPTFETSTTIGQISPEVPTEDATTLEIDRPTLGITEGATTTPAEETKWSTTVKRATTDQRVTTQGPVSAETTSSWWVIFLGSVGAASLFLLLASCTGFIFAMVFKERRKMHHKGFESSDSSAPGSLEFNVTYNPGATTITDPEDPAMFHY</sequence>
<name>A0A7M7P0N2_STRPU</name>
<feature type="compositionally biased region" description="Polar residues" evidence="1">
    <location>
        <begin position="1"/>
        <end position="29"/>
    </location>
</feature>
<evidence type="ECO:0000256" key="1">
    <source>
        <dbReference type="SAM" id="MobiDB-lite"/>
    </source>
</evidence>
<evidence type="ECO:0000313" key="3">
    <source>
        <dbReference type="EnsemblMetazoa" id="XP_030843422"/>
    </source>
</evidence>
<dbReference type="RefSeq" id="XP_030843422.1">
    <property type="nucleotide sequence ID" value="XM_030987562.1"/>
</dbReference>
<protein>
    <submittedName>
        <fullName evidence="3">Uncharacterized protein</fullName>
    </submittedName>
</protein>
<reference evidence="3" key="2">
    <citation type="submission" date="2021-01" db="UniProtKB">
        <authorList>
            <consortium name="EnsemblMetazoa"/>
        </authorList>
    </citation>
    <scope>IDENTIFICATION</scope>
</reference>
<dbReference type="AlphaFoldDB" id="A0A7M7P0N2"/>
<organism evidence="3 4">
    <name type="scientific">Strongylocentrotus purpuratus</name>
    <name type="common">Purple sea urchin</name>
    <dbReference type="NCBI Taxonomy" id="7668"/>
    <lineage>
        <taxon>Eukaryota</taxon>
        <taxon>Metazoa</taxon>
        <taxon>Echinodermata</taxon>
        <taxon>Eleutherozoa</taxon>
        <taxon>Echinozoa</taxon>
        <taxon>Echinoidea</taxon>
        <taxon>Euechinoidea</taxon>
        <taxon>Echinacea</taxon>
        <taxon>Camarodonta</taxon>
        <taxon>Echinidea</taxon>
        <taxon>Strongylocentrotidae</taxon>
        <taxon>Strongylocentrotus</taxon>
    </lineage>
</organism>
<keyword evidence="2" id="KW-0812">Transmembrane</keyword>
<keyword evidence="4" id="KW-1185">Reference proteome</keyword>
<feature type="region of interest" description="Disordered" evidence="1">
    <location>
        <begin position="59"/>
        <end position="86"/>
    </location>
</feature>
<evidence type="ECO:0000313" key="4">
    <source>
        <dbReference type="Proteomes" id="UP000007110"/>
    </source>
</evidence>
<dbReference type="InParanoid" id="A0A7M7P0N2"/>
<feature type="compositionally biased region" description="Polar residues" evidence="1">
    <location>
        <begin position="69"/>
        <end position="86"/>
    </location>
</feature>
<dbReference type="KEGG" id="spu:115924753"/>
<proteinExistence type="predicted"/>
<keyword evidence="2" id="KW-0472">Membrane</keyword>
<evidence type="ECO:0000256" key="2">
    <source>
        <dbReference type="SAM" id="Phobius"/>
    </source>
</evidence>
<dbReference type="GeneID" id="115924753"/>
<accession>A0A7M7P0N2</accession>
<keyword evidence="2" id="KW-1133">Transmembrane helix</keyword>
<reference evidence="4" key="1">
    <citation type="submission" date="2015-02" db="EMBL/GenBank/DDBJ databases">
        <title>Genome sequencing for Strongylocentrotus purpuratus.</title>
        <authorList>
            <person name="Murali S."/>
            <person name="Liu Y."/>
            <person name="Vee V."/>
            <person name="English A."/>
            <person name="Wang M."/>
            <person name="Skinner E."/>
            <person name="Han Y."/>
            <person name="Muzny D.M."/>
            <person name="Worley K.C."/>
            <person name="Gibbs R.A."/>
        </authorList>
    </citation>
    <scope>NUCLEOTIDE SEQUENCE</scope>
</reference>
<feature type="region of interest" description="Disordered" evidence="1">
    <location>
        <begin position="1"/>
        <end position="31"/>
    </location>
</feature>
<dbReference type="EnsemblMetazoa" id="XM_030987562">
    <property type="protein sequence ID" value="XP_030843422"/>
    <property type="gene ID" value="LOC115924753"/>
</dbReference>
<dbReference type="Proteomes" id="UP000007110">
    <property type="component" value="Unassembled WGS sequence"/>
</dbReference>
<feature type="transmembrane region" description="Helical" evidence="2">
    <location>
        <begin position="202"/>
        <end position="231"/>
    </location>
</feature>